<evidence type="ECO:0000313" key="1">
    <source>
        <dbReference type="EMBL" id="PAV69271.1"/>
    </source>
</evidence>
<protein>
    <submittedName>
        <fullName evidence="1">Uncharacterized protein</fullName>
    </submittedName>
</protein>
<dbReference type="AlphaFoldDB" id="A0A2A2K5U4"/>
<dbReference type="EMBL" id="LIAE01009562">
    <property type="protein sequence ID" value="PAV69271.1"/>
    <property type="molecule type" value="Genomic_DNA"/>
</dbReference>
<keyword evidence="2" id="KW-1185">Reference proteome</keyword>
<dbReference type="Proteomes" id="UP000218231">
    <property type="component" value="Unassembled WGS sequence"/>
</dbReference>
<proteinExistence type="predicted"/>
<sequence>MGVIEGEVALADGGAAEHAHASSAVRFIVKAHHQFVAARADLEEAAFVQALLVQAFGQQDAVVGEWQRQAAGLNPDRPEEGKLSAGWRPLKLQTLVEELDHGAHARHPLLHMRHVAGVLEQRPADPGDQVQVRLDYQRRGLVIAPGDQQARHVDPRQAVDDGPVLGAADDVKFVGPGHRVVHGRVGLHLGEGACHLFRPGLEPAHVAVVEHLGGGDVVGRGVVAHGFVAQQGFLDVLGQLFAQAVGLAHPGAHVGRRVGDHQAAQAPGLAHRVFAGEHTAPGLAQQCVALADAQVLKQVVELIQEQLHRPERRRHLRQVGGTAVAQLVVVDDRVATGGDIFIGIDIVVGAARAAVQDDERGAATGQVAGDAVPGLVFAKGGKTFTRLGEFHFIRLHVNHGTHDIPICNAA</sequence>
<gene>
    <name evidence="1" type="ORF">WR25_25886</name>
</gene>
<evidence type="ECO:0000313" key="2">
    <source>
        <dbReference type="Proteomes" id="UP000218231"/>
    </source>
</evidence>
<name>A0A2A2K5U4_9BILA</name>
<reference evidence="1 2" key="1">
    <citation type="journal article" date="2017" name="Curr. Biol.">
        <title>Genome architecture and evolution of a unichromosomal asexual nematode.</title>
        <authorList>
            <person name="Fradin H."/>
            <person name="Zegar C."/>
            <person name="Gutwein M."/>
            <person name="Lucas J."/>
            <person name="Kovtun M."/>
            <person name="Corcoran D."/>
            <person name="Baugh L.R."/>
            <person name="Kiontke K."/>
            <person name="Gunsalus K."/>
            <person name="Fitch D.H."/>
            <person name="Piano F."/>
        </authorList>
    </citation>
    <scope>NUCLEOTIDE SEQUENCE [LARGE SCALE GENOMIC DNA]</scope>
    <source>
        <strain evidence="1">PF1309</strain>
    </source>
</reference>
<comment type="caution">
    <text evidence="1">The sequence shown here is derived from an EMBL/GenBank/DDBJ whole genome shotgun (WGS) entry which is preliminary data.</text>
</comment>
<accession>A0A2A2K5U4</accession>
<organism evidence="1 2">
    <name type="scientific">Diploscapter pachys</name>
    <dbReference type="NCBI Taxonomy" id="2018661"/>
    <lineage>
        <taxon>Eukaryota</taxon>
        <taxon>Metazoa</taxon>
        <taxon>Ecdysozoa</taxon>
        <taxon>Nematoda</taxon>
        <taxon>Chromadorea</taxon>
        <taxon>Rhabditida</taxon>
        <taxon>Rhabditina</taxon>
        <taxon>Rhabditomorpha</taxon>
        <taxon>Rhabditoidea</taxon>
        <taxon>Rhabditidae</taxon>
        <taxon>Diploscapter</taxon>
    </lineage>
</organism>